<evidence type="ECO:0000256" key="20">
    <source>
        <dbReference type="ARBA" id="ARBA00023098"/>
    </source>
</evidence>
<keyword evidence="11" id="KW-0643">Prostaglandin biosynthesis</keyword>
<evidence type="ECO:0000256" key="23">
    <source>
        <dbReference type="ARBA" id="ARBA00035976"/>
    </source>
</evidence>
<feature type="chain" id="PRO_5046965967" description="prostaglandin-endoperoxide synthase" evidence="28">
    <location>
        <begin position="19"/>
        <end position="644"/>
    </location>
</feature>
<keyword evidence="8" id="KW-0644">Prostaglandin metabolism</keyword>
<dbReference type="InterPro" id="IPR037120">
    <property type="entry name" value="Haem_peroxidase_sf_animal"/>
</dbReference>
<dbReference type="PANTHER" id="PTHR11903">
    <property type="entry name" value="PROSTAGLANDIN G/H SYNTHASE"/>
    <property type="match status" value="1"/>
</dbReference>
<evidence type="ECO:0000256" key="5">
    <source>
        <dbReference type="ARBA" id="ARBA00008928"/>
    </source>
</evidence>
<evidence type="ECO:0000256" key="25">
    <source>
        <dbReference type="ARBA" id="ARBA00036358"/>
    </source>
</evidence>
<organism evidence="30 31">
    <name type="scientific">Clavelina lepadiformis</name>
    <name type="common">Light-bulb sea squirt</name>
    <name type="synonym">Ascidia lepadiformis</name>
    <dbReference type="NCBI Taxonomy" id="159417"/>
    <lineage>
        <taxon>Eukaryota</taxon>
        <taxon>Metazoa</taxon>
        <taxon>Chordata</taxon>
        <taxon>Tunicata</taxon>
        <taxon>Ascidiacea</taxon>
        <taxon>Aplousobranchia</taxon>
        <taxon>Clavelinidae</taxon>
        <taxon>Clavelina</taxon>
    </lineage>
</organism>
<dbReference type="Proteomes" id="UP001642483">
    <property type="component" value="Unassembled WGS sequence"/>
</dbReference>
<keyword evidence="22" id="KW-0275">Fatty acid biosynthesis</keyword>
<evidence type="ECO:0000256" key="3">
    <source>
        <dbReference type="ARBA" id="ARBA00004586"/>
    </source>
</evidence>
<sequence length="644" mass="73116">MLLYCYLLLYTTSAIASANESTAALTEDFNPCCSFPCQHNSVCMALASNSYECDCTTTGYYGANCETPYISTTVVSWLKPSKTTLHYTLTHFPWIWKIVNSISLLRRFLMKAVLKVRIGSIVEPSPYGALTSYPSWETYSNKSTYVRTLPAVPENCPTPMGVKGKKYFPDADMLVETLFRRRKFEPSPIRTSLVFPLFAQHFTHQFFKTNTSKGLPHQWGQQSVDLSHIYGHTQERQHALRLHIDGKMKSSNIGGEMFPPLVEDAQVLMDGIDKVPQEYRFAIGHPGFTMQPPLLFFATLWLREHNRVCDILKAEHPNWDDERLFQTARLILTGETIKVVIEDYVQHISGYSYKLIYDPELIFGAGFSYHNEIAVEFQLLYRWHALMPDDLTINNQAYPIRNLIFNPKPFVDSGMATLVKDMTSQFASKVAGGNSQGVATLGVARQAIIDGRRLRLQPFNKYRERFGMTPYKSFNEFTDDPNMARALEEHYGDIDAVEFFVGIMLEKRRSSQLFGQTLTEVGSPYSLKGLFGNPIGSPAWWKPSTFGGKKGFDIIKTTSLQALVCRNVEGCPRISFEVPVGIAYRPNVNDTQSIHRNDNSSEILMKINRGYHVEDQIIEHSIITSDVQKETAISDSPNRHKTEL</sequence>
<dbReference type="InterPro" id="IPR019791">
    <property type="entry name" value="Haem_peroxidase_animal"/>
</dbReference>
<keyword evidence="21" id="KW-1015">Disulfide bond</keyword>
<keyword evidence="14" id="KW-0256">Endoplasmic reticulum</keyword>
<evidence type="ECO:0000256" key="10">
    <source>
        <dbReference type="ARBA" id="ARBA00022559"/>
    </source>
</evidence>
<comment type="subunit">
    <text evidence="6">Homodimer.</text>
</comment>
<evidence type="ECO:0000256" key="26">
    <source>
        <dbReference type="ARBA" id="ARBA00036409"/>
    </source>
</evidence>
<keyword evidence="12" id="KW-0349">Heme</keyword>
<evidence type="ECO:0000256" key="2">
    <source>
        <dbReference type="ARBA" id="ARBA00004524"/>
    </source>
</evidence>
<evidence type="ECO:0000313" key="30">
    <source>
        <dbReference type="EMBL" id="CAK8696015.1"/>
    </source>
</evidence>
<dbReference type="InterPro" id="IPR050783">
    <property type="entry name" value="Oxylipin_biosynth_metab"/>
</dbReference>
<evidence type="ECO:0000256" key="18">
    <source>
        <dbReference type="ARBA" id="ARBA00023002"/>
    </source>
</evidence>
<evidence type="ECO:0000256" key="14">
    <source>
        <dbReference type="ARBA" id="ARBA00022824"/>
    </source>
</evidence>
<keyword evidence="31" id="KW-1185">Reference proteome</keyword>
<dbReference type="PRINTS" id="PR00457">
    <property type="entry name" value="ANPEROXIDASE"/>
</dbReference>
<evidence type="ECO:0000256" key="24">
    <source>
        <dbReference type="ARBA" id="ARBA00036313"/>
    </source>
</evidence>
<reference evidence="30 31" key="1">
    <citation type="submission" date="2024-02" db="EMBL/GenBank/DDBJ databases">
        <authorList>
            <person name="Daric V."/>
            <person name="Darras S."/>
        </authorList>
    </citation>
    <scope>NUCLEOTIDE SEQUENCE [LARGE SCALE GENOMIC DNA]</scope>
</reference>
<keyword evidence="9" id="KW-0444">Lipid biosynthesis</keyword>
<keyword evidence="16" id="KW-0492">Microsome</keyword>
<evidence type="ECO:0000256" key="4">
    <source>
        <dbReference type="ARBA" id="ARBA00004702"/>
    </source>
</evidence>
<evidence type="ECO:0000256" key="17">
    <source>
        <dbReference type="ARBA" id="ARBA00022964"/>
    </source>
</evidence>
<evidence type="ECO:0000256" key="15">
    <source>
        <dbReference type="ARBA" id="ARBA00022832"/>
    </source>
</evidence>
<evidence type="ECO:0000256" key="12">
    <source>
        <dbReference type="ARBA" id="ARBA00022617"/>
    </source>
</evidence>
<feature type="signal peptide" evidence="28">
    <location>
        <begin position="1"/>
        <end position="18"/>
    </location>
</feature>
<dbReference type="CDD" id="cd09816">
    <property type="entry name" value="prostaglandin_endoperoxide_synthase"/>
    <property type="match status" value="1"/>
</dbReference>
<dbReference type="Pfam" id="PF03098">
    <property type="entry name" value="An_peroxidase"/>
    <property type="match status" value="1"/>
</dbReference>
<dbReference type="Gene3D" id="2.10.25.10">
    <property type="entry name" value="Laminin"/>
    <property type="match status" value="1"/>
</dbReference>
<dbReference type="CDD" id="cd00054">
    <property type="entry name" value="EGF_CA"/>
    <property type="match status" value="1"/>
</dbReference>
<dbReference type="InterPro" id="IPR001881">
    <property type="entry name" value="EGF-like_Ca-bd_dom"/>
</dbReference>
<evidence type="ECO:0000256" key="16">
    <source>
        <dbReference type="ARBA" id="ARBA00022848"/>
    </source>
</evidence>
<keyword evidence="28" id="KW-0732">Signal</keyword>
<comment type="caution">
    <text evidence="30">The sequence shown here is derived from an EMBL/GenBank/DDBJ whole genome shotgun (WGS) entry which is preliminary data.</text>
</comment>
<comment type="catalytic activity">
    <reaction evidence="26">
        <text>(9Z,12Z)-octadecadienoate + AH2 + O2 = (13R)-hydroxy-(9Z,11E)-octadecadienoate + A + H2O</text>
        <dbReference type="Rhea" id="RHEA:75455"/>
        <dbReference type="ChEBI" id="CHEBI:13193"/>
        <dbReference type="ChEBI" id="CHEBI:15377"/>
        <dbReference type="ChEBI" id="CHEBI:15379"/>
        <dbReference type="ChEBI" id="CHEBI:17499"/>
        <dbReference type="ChEBI" id="CHEBI:30245"/>
        <dbReference type="ChEBI" id="CHEBI:136655"/>
    </reaction>
    <physiologicalReaction direction="left-to-right" evidence="26">
        <dbReference type="Rhea" id="RHEA:75456"/>
    </physiologicalReaction>
</comment>
<dbReference type="PROSITE" id="PS50026">
    <property type="entry name" value="EGF_3"/>
    <property type="match status" value="1"/>
</dbReference>
<evidence type="ECO:0000256" key="13">
    <source>
        <dbReference type="ARBA" id="ARBA00022723"/>
    </source>
</evidence>
<comment type="catalytic activity">
    <reaction evidence="25">
        <text>(9Z,12Z)-octadecadienoate + AH2 + O2 = (13S)-hydroxy-(9Z,11E)-octadecadienoate + A + H2O</text>
        <dbReference type="Rhea" id="RHEA:75451"/>
        <dbReference type="ChEBI" id="CHEBI:13193"/>
        <dbReference type="ChEBI" id="CHEBI:15377"/>
        <dbReference type="ChEBI" id="CHEBI:15379"/>
        <dbReference type="ChEBI" id="CHEBI:17499"/>
        <dbReference type="ChEBI" id="CHEBI:30245"/>
        <dbReference type="ChEBI" id="CHEBI:90850"/>
    </reaction>
    <physiologicalReaction direction="left-to-right" evidence="25">
        <dbReference type="Rhea" id="RHEA:75452"/>
    </physiologicalReaction>
</comment>
<protein>
    <recommendedName>
        <fullName evidence="7">prostaglandin-endoperoxide synthase</fullName>
        <ecNumber evidence="7">1.14.99.1</ecNumber>
    </recommendedName>
</protein>
<dbReference type="InterPro" id="IPR010255">
    <property type="entry name" value="Haem_peroxidase_sf"/>
</dbReference>
<dbReference type="PROSITE" id="PS50292">
    <property type="entry name" value="PEROXIDASE_3"/>
    <property type="match status" value="1"/>
</dbReference>
<keyword evidence="18" id="KW-0560">Oxidoreductase</keyword>
<dbReference type="EMBL" id="CAWYQH010000152">
    <property type="protein sequence ID" value="CAK8696015.1"/>
    <property type="molecule type" value="Genomic_DNA"/>
</dbReference>
<comment type="cofactor">
    <cofactor evidence="1">
        <name>heme b</name>
        <dbReference type="ChEBI" id="CHEBI:60344"/>
    </cofactor>
</comment>
<evidence type="ECO:0000256" key="22">
    <source>
        <dbReference type="ARBA" id="ARBA00023160"/>
    </source>
</evidence>
<dbReference type="SMART" id="SM00179">
    <property type="entry name" value="EGF_CA"/>
    <property type="match status" value="1"/>
</dbReference>
<comment type="catalytic activity">
    <reaction evidence="24">
        <text>(9Z,12Z)-octadecadienoate + AH2 + O2 = (9R)-hydroxy-(10E,12Z)-octadecadienoate + A + H2O</text>
        <dbReference type="Rhea" id="RHEA:75447"/>
        <dbReference type="ChEBI" id="CHEBI:13193"/>
        <dbReference type="ChEBI" id="CHEBI:15377"/>
        <dbReference type="ChEBI" id="CHEBI:15379"/>
        <dbReference type="ChEBI" id="CHEBI:17499"/>
        <dbReference type="ChEBI" id="CHEBI:30245"/>
        <dbReference type="ChEBI" id="CHEBI:77895"/>
    </reaction>
    <physiologicalReaction direction="left-to-right" evidence="24">
        <dbReference type="Rhea" id="RHEA:75448"/>
    </physiologicalReaction>
</comment>
<gene>
    <name evidence="30" type="ORF">CVLEPA_LOCUS29210</name>
</gene>
<keyword evidence="27" id="KW-0245">EGF-like domain</keyword>
<comment type="pathway">
    <text evidence="4">Lipid metabolism; prostaglandin biosynthesis.</text>
</comment>
<evidence type="ECO:0000256" key="27">
    <source>
        <dbReference type="PROSITE-ProRule" id="PRU00076"/>
    </source>
</evidence>
<evidence type="ECO:0000256" key="21">
    <source>
        <dbReference type="ARBA" id="ARBA00023157"/>
    </source>
</evidence>
<name>A0ABP0H0K5_CLALP</name>
<dbReference type="SUPFAM" id="SSF48113">
    <property type="entry name" value="Heme-dependent peroxidases"/>
    <property type="match status" value="1"/>
</dbReference>
<evidence type="ECO:0000259" key="29">
    <source>
        <dbReference type="PROSITE" id="PS50026"/>
    </source>
</evidence>
<dbReference type="EC" id="1.14.99.1" evidence="7"/>
<evidence type="ECO:0000256" key="19">
    <source>
        <dbReference type="ARBA" id="ARBA00023004"/>
    </source>
</evidence>
<keyword evidence="20" id="KW-0443">Lipid metabolism</keyword>
<evidence type="ECO:0000256" key="11">
    <source>
        <dbReference type="ARBA" id="ARBA00022585"/>
    </source>
</evidence>
<evidence type="ECO:0000256" key="8">
    <source>
        <dbReference type="ARBA" id="ARBA00022501"/>
    </source>
</evidence>
<comment type="similarity">
    <text evidence="5">Belongs to the prostaglandin G/H synthase family.</text>
</comment>
<dbReference type="InterPro" id="IPR000742">
    <property type="entry name" value="EGF"/>
</dbReference>
<dbReference type="PANTHER" id="PTHR11903:SF39">
    <property type="entry name" value="PROSTAGLANDIN G_H SYNTHASE 2-LIKE"/>
    <property type="match status" value="1"/>
</dbReference>
<comment type="caution">
    <text evidence="27">Lacks conserved residue(s) required for the propagation of feature annotation.</text>
</comment>
<evidence type="ECO:0000256" key="6">
    <source>
        <dbReference type="ARBA" id="ARBA00011738"/>
    </source>
</evidence>
<feature type="domain" description="EGF-like" evidence="29">
    <location>
        <begin position="28"/>
        <end position="66"/>
    </location>
</feature>
<comment type="subcellular location">
    <subcellularLocation>
        <location evidence="3">Endoplasmic reticulum membrane</location>
    </subcellularLocation>
    <subcellularLocation>
        <location evidence="2">Microsome membrane</location>
    </subcellularLocation>
</comment>
<accession>A0ABP0H0K5</accession>
<evidence type="ECO:0000256" key="28">
    <source>
        <dbReference type="SAM" id="SignalP"/>
    </source>
</evidence>
<dbReference type="SUPFAM" id="SSF57196">
    <property type="entry name" value="EGF/Laminin"/>
    <property type="match status" value="1"/>
</dbReference>
<keyword evidence="10" id="KW-0575">Peroxidase</keyword>
<evidence type="ECO:0000313" key="31">
    <source>
        <dbReference type="Proteomes" id="UP001642483"/>
    </source>
</evidence>
<keyword evidence="17" id="KW-0223">Dioxygenase</keyword>
<keyword evidence="15" id="KW-0276">Fatty acid metabolism</keyword>
<evidence type="ECO:0000256" key="1">
    <source>
        <dbReference type="ARBA" id="ARBA00001970"/>
    </source>
</evidence>
<evidence type="ECO:0000256" key="9">
    <source>
        <dbReference type="ARBA" id="ARBA00022516"/>
    </source>
</evidence>
<keyword evidence="19" id="KW-0408">Iron</keyword>
<keyword evidence="13" id="KW-0479">Metal-binding</keyword>
<evidence type="ECO:0000256" key="7">
    <source>
        <dbReference type="ARBA" id="ARBA00012440"/>
    </source>
</evidence>
<dbReference type="Gene3D" id="1.10.640.10">
    <property type="entry name" value="Haem peroxidase domain superfamily, animal type"/>
    <property type="match status" value="1"/>
</dbReference>
<proteinExistence type="inferred from homology"/>
<comment type="catalytic activity">
    <reaction evidence="23">
        <text>(9Z,12Z)-octadecadienoate + AH2 + O2 = (9S)-hydroxy-(10E,12Z)-octadecadienoate + A + H2O</text>
        <dbReference type="Rhea" id="RHEA:75459"/>
        <dbReference type="ChEBI" id="CHEBI:13193"/>
        <dbReference type="ChEBI" id="CHEBI:15377"/>
        <dbReference type="ChEBI" id="CHEBI:15379"/>
        <dbReference type="ChEBI" id="CHEBI:17499"/>
        <dbReference type="ChEBI" id="CHEBI:30245"/>
        <dbReference type="ChEBI" id="CHEBI:77852"/>
    </reaction>
    <physiologicalReaction direction="left-to-right" evidence="23">
        <dbReference type="Rhea" id="RHEA:75460"/>
    </physiologicalReaction>
</comment>